<feature type="compositionally biased region" description="Acidic residues" evidence="1">
    <location>
        <begin position="98"/>
        <end position="108"/>
    </location>
</feature>
<dbReference type="EMBL" id="JAVFWL010000004">
    <property type="protein sequence ID" value="KAK6749313.1"/>
    <property type="molecule type" value="Genomic_DNA"/>
</dbReference>
<evidence type="ECO:0000313" key="3">
    <source>
        <dbReference type="Proteomes" id="UP001303046"/>
    </source>
</evidence>
<dbReference type="Proteomes" id="UP001303046">
    <property type="component" value="Unassembled WGS sequence"/>
</dbReference>
<evidence type="ECO:0000313" key="2">
    <source>
        <dbReference type="EMBL" id="KAK6749313.1"/>
    </source>
</evidence>
<organism evidence="2 3">
    <name type="scientific">Necator americanus</name>
    <name type="common">Human hookworm</name>
    <dbReference type="NCBI Taxonomy" id="51031"/>
    <lineage>
        <taxon>Eukaryota</taxon>
        <taxon>Metazoa</taxon>
        <taxon>Ecdysozoa</taxon>
        <taxon>Nematoda</taxon>
        <taxon>Chromadorea</taxon>
        <taxon>Rhabditida</taxon>
        <taxon>Rhabditina</taxon>
        <taxon>Rhabditomorpha</taxon>
        <taxon>Strongyloidea</taxon>
        <taxon>Ancylostomatidae</taxon>
        <taxon>Bunostominae</taxon>
        <taxon>Necator</taxon>
    </lineage>
</organism>
<name>A0ABR1DGK1_NECAM</name>
<reference evidence="2 3" key="1">
    <citation type="submission" date="2023-08" db="EMBL/GenBank/DDBJ databases">
        <title>A Necator americanus chromosomal reference genome.</title>
        <authorList>
            <person name="Ilik V."/>
            <person name="Petrzelkova K.J."/>
            <person name="Pardy F."/>
            <person name="Fuh T."/>
            <person name="Niatou-Singa F.S."/>
            <person name="Gouil Q."/>
            <person name="Baker L."/>
            <person name="Ritchie M.E."/>
            <person name="Jex A.R."/>
            <person name="Gazzola D."/>
            <person name="Li H."/>
            <person name="Toshio Fujiwara R."/>
            <person name="Zhan B."/>
            <person name="Aroian R.V."/>
            <person name="Pafco B."/>
            <person name="Schwarz E.M."/>
        </authorList>
    </citation>
    <scope>NUCLEOTIDE SEQUENCE [LARGE SCALE GENOMIC DNA]</scope>
    <source>
        <strain evidence="2 3">Aroian</strain>
        <tissue evidence="2">Whole animal</tissue>
    </source>
</reference>
<protein>
    <submittedName>
        <fullName evidence="2">Uncharacterized protein</fullName>
    </submittedName>
</protein>
<sequence>MNKSISKFPHSTVYALDGNRLLELRKELEHGVSRRPKVQQKGLIHECLKEDVYVTGLSNLKEIRLATNYRNKSVELMTMRSYANQVPNPPQRCLEADAANDDERGDAE</sequence>
<keyword evidence="3" id="KW-1185">Reference proteome</keyword>
<gene>
    <name evidence="2" type="primary">Necator_chrIV.g15032</name>
    <name evidence="2" type="ORF">RB195_001737</name>
</gene>
<proteinExistence type="predicted"/>
<comment type="caution">
    <text evidence="2">The sequence shown here is derived from an EMBL/GenBank/DDBJ whole genome shotgun (WGS) entry which is preliminary data.</text>
</comment>
<evidence type="ECO:0000256" key="1">
    <source>
        <dbReference type="SAM" id="MobiDB-lite"/>
    </source>
</evidence>
<feature type="region of interest" description="Disordered" evidence="1">
    <location>
        <begin position="85"/>
        <end position="108"/>
    </location>
</feature>
<accession>A0ABR1DGK1</accession>